<protein>
    <submittedName>
        <fullName evidence="2">Uncharacterized protein</fullName>
    </submittedName>
</protein>
<keyword evidence="1" id="KW-0472">Membrane</keyword>
<feature type="transmembrane region" description="Helical" evidence="1">
    <location>
        <begin position="48"/>
        <end position="68"/>
    </location>
</feature>
<keyword evidence="1" id="KW-1133">Transmembrane helix</keyword>
<reference evidence="2" key="1">
    <citation type="submission" date="2018-05" db="EMBL/GenBank/DDBJ databases">
        <authorList>
            <person name="Lanie J.A."/>
            <person name="Ng W.-L."/>
            <person name="Kazmierczak K.M."/>
            <person name="Andrzejewski T.M."/>
            <person name="Davidsen T.M."/>
            <person name="Wayne K.J."/>
            <person name="Tettelin H."/>
            <person name="Glass J.I."/>
            <person name="Rusch D."/>
            <person name="Podicherti R."/>
            <person name="Tsui H.-C.T."/>
            <person name="Winkler M.E."/>
        </authorList>
    </citation>
    <scope>NUCLEOTIDE SEQUENCE</scope>
</reference>
<name>A0A381S5C4_9ZZZZ</name>
<evidence type="ECO:0000313" key="2">
    <source>
        <dbReference type="EMBL" id="SUZ96343.1"/>
    </source>
</evidence>
<dbReference type="AlphaFoldDB" id="A0A381S5C4"/>
<evidence type="ECO:0000256" key="1">
    <source>
        <dbReference type="SAM" id="Phobius"/>
    </source>
</evidence>
<sequence length="77" mass="8431">MKIPCKRALCKLIGCLVASPIIIYVILIIAKAFRGGESYGLSAGDSFIVWLLMAILISQCCRGCCCGYDSKKKKKKK</sequence>
<feature type="transmembrane region" description="Helical" evidence="1">
    <location>
        <begin position="12"/>
        <end position="33"/>
    </location>
</feature>
<accession>A0A381S5C4</accession>
<dbReference type="EMBL" id="UINC01002406">
    <property type="protein sequence ID" value="SUZ96343.1"/>
    <property type="molecule type" value="Genomic_DNA"/>
</dbReference>
<organism evidence="2">
    <name type="scientific">marine metagenome</name>
    <dbReference type="NCBI Taxonomy" id="408172"/>
    <lineage>
        <taxon>unclassified sequences</taxon>
        <taxon>metagenomes</taxon>
        <taxon>ecological metagenomes</taxon>
    </lineage>
</organism>
<gene>
    <name evidence="2" type="ORF">METZ01_LOCUS49197</name>
</gene>
<keyword evidence="1" id="KW-0812">Transmembrane</keyword>
<proteinExistence type="predicted"/>